<dbReference type="InterPro" id="IPR041719">
    <property type="entry name" value="Ferritin_prok"/>
</dbReference>
<comment type="caution">
    <text evidence="9">The sequence shown here is derived from an EMBL/GenBank/DDBJ whole genome shotgun (WGS) entry which is preliminary data.</text>
</comment>
<evidence type="ECO:0000313" key="10">
    <source>
        <dbReference type="Proteomes" id="UP000005496"/>
    </source>
</evidence>
<feature type="binding site" evidence="6">
    <location>
        <position position="127"/>
    </location>
    <ligand>
        <name>Fe cation</name>
        <dbReference type="ChEBI" id="CHEBI:24875"/>
        <label>1</label>
    </ligand>
</feature>
<keyword evidence="2 7" id="KW-0409">Iron storage</keyword>
<dbReference type="GO" id="GO:0008198">
    <property type="term" value="F:ferrous iron binding"/>
    <property type="evidence" value="ECO:0007669"/>
    <property type="project" value="TreeGrafter"/>
</dbReference>
<gene>
    <name evidence="9" type="ORF">Dthio_PD2497</name>
</gene>
<dbReference type="GO" id="GO:0006879">
    <property type="term" value="P:intracellular iron ion homeostasis"/>
    <property type="evidence" value="ECO:0007669"/>
    <property type="project" value="UniProtKB-KW"/>
</dbReference>
<feature type="domain" description="Ferritin-like diiron" evidence="8">
    <location>
        <begin position="1"/>
        <end position="145"/>
    </location>
</feature>
<feature type="binding site" evidence="6">
    <location>
        <position position="50"/>
    </location>
    <ligand>
        <name>Fe cation</name>
        <dbReference type="ChEBI" id="CHEBI:24875"/>
        <label>1</label>
    </ligand>
</feature>
<dbReference type="GO" id="GO:0006826">
    <property type="term" value="P:iron ion transport"/>
    <property type="evidence" value="ECO:0007669"/>
    <property type="project" value="InterPro"/>
</dbReference>
<dbReference type="InterPro" id="IPR009040">
    <property type="entry name" value="Ferritin-like_diiron"/>
</dbReference>
<organism evidence="9 10">
    <name type="scientific">Desulfonatronospira thiodismutans ASO3-1</name>
    <dbReference type="NCBI Taxonomy" id="555779"/>
    <lineage>
        <taxon>Bacteria</taxon>
        <taxon>Pseudomonadati</taxon>
        <taxon>Thermodesulfobacteriota</taxon>
        <taxon>Desulfovibrionia</taxon>
        <taxon>Desulfovibrionales</taxon>
        <taxon>Desulfonatronovibrionaceae</taxon>
        <taxon>Desulfonatronospira</taxon>
    </lineage>
</organism>
<evidence type="ECO:0000256" key="1">
    <source>
        <dbReference type="ARBA" id="ARBA00006950"/>
    </source>
</evidence>
<dbReference type="GO" id="GO:0042802">
    <property type="term" value="F:identical protein binding"/>
    <property type="evidence" value="ECO:0007669"/>
    <property type="project" value="UniProtKB-ARBA"/>
</dbReference>
<dbReference type="GO" id="GO:0005829">
    <property type="term" value="C:cytosol"/>
    <property type="evidence" value="ECO:0007669"/>
    <property type="project" value="TreeGrafter"/>
</dbReference>
<feature type="binding site" evidence="6">
    <location>
        <position position="94"/>
    </location>
    <ligand>
        <name>Fe cation</name>
        <dbReference type="ChEBI" id="CHEBI:24875"/>
        <label>1</label>
    </ligand>
</feature>
<evidence type="ECO:0000313" key="9">
    <source>
        <dbReference type="EMBL" id="EFI35103.1"/>
    </source>
</evidence>
<dbReference type="RefSeq" id="WP_008870417.1">
    <property type="nucleotide sequence ID" value="NZ_ACJN02000002.1"/>
</dbReference>
<sequence length="172" mass="19386">MLTPKMQEALNQQVNAEMYSSYMYLSMSGWFEDKSLAGCARWMRMQAQEELMHAMKIYDFIHERGGRAQLRAIEEPPGNWDSALAVFENVLSHEKKVTGLINELVDLAIQEKDHASNIFLQWFVTEQVEEEASADAVLQKLKLTADAPGGLFAIDQELGQRTMACPCGQGQV</sequence>
<keyword evidence="3 6" id="KW-0479">Metal-binding</keyword>
<protein>
    <recommendedName>
        <fullName evidence="7">Ferritin</fullName>
        <ecNumber evidence="7">1.16.3.2</ecNumber>
    </recommendedName>
</protein>
<dbReference type="FunFam" id="1.20.1260.10:FF:000001">
    <property type="entry name" value="Non-heme ferritin"/>
    <property type="match status" value="1"/>
</dbReference>
<evidence type="ECO:0000256" key="2">
    <source>
        <dbReference type="ARBA" id="ARBA00022434"/>
    </source>
</evidence>
<evidence type="ECO:0000256" key="6">
    <source>
        <dbReference type="PIRSR" id="PIRSR601519-1"/>
    </source>
</evidence>
<comment type="subcellular location">
    <subcellularLocation>
        <location evidence="7">Cytoplasm</location>
    </subcellularLocation>
</comment>
<dbReference type="InterPro" id="IPR009078">
    <property type="entry name" value="Ferritin-like_SF"/>
</dbReference>
<dbReference type="EMBL" id="ACJN02000002">
    <property type="protein sequence ID" value="EFI35103.1"/>
    <property type="molecule type" value="Genomic_DNA"/>
</dbReference>
<dbReference type="Proteomes" id="UP000005496">
    <property type="component" value="Unassembled WGS sequence"/>
</dbReference>
<comment type="similarity">
    <text evidence="1 7">Belongs to the ferritin family. Prokaryotic subfamily.</text>
</comment>
<reference evidence="9" key="1">
    <citation type="submission" date="2010-05" db="EMBL/GenBank/DDBJ databases">
        <title>The draft genome of Desulfonatronospira thiodismutans ASO3-1.</title>
        <authorList>
            <consortium name="US DOE Joint Genome Institute (JGI-PGF)"/>
            <person name="Lucas S."/>
            <person name="Copeland A."/>
            <person name="Lapidus A."/>
            <person name="Cheng J.-F."/>
            <person name="Bruce D."/>
            <person name="Goodwin L."/>
            <person name="Pitluck S."/>
            <person name="Chertkov O."/>
            <person name="Brettin T."/>
            <person name="Detter J.C."/>
            <person name="Han C."/>
            <person name="Land M.L."/>
            <person name="Hauser L."/>
            <person name="Kyrpides N."/>
            <person name="Mikhailova N."/>
            <person name="Muyzer G."/>
            <person name="Woyke T."/>
        </authorList>
    </citation>
    <scope>NUCLEOTIDE SEQUENCE [LARGE SCALE GENOMIC DNA]</scope>
    <source>
        <strain evidence="9">ASO3-1</strain>
    </source>
</reference>
<dbReference type="CDD" id="cd01055">
    <property type="entry name" value="Nonheme_Ferritin"/>
    <property type="match status" value="1"/>
</dbReference>
<dbReference type="PROSITE" id="PS50905">
    <property type="entry name" value="FERRITIN_LIKE"/>
    <property type="match status" value="1"/>
</dbReference>
<name>D6SQS7_9BACT</name>
<dbReference type="InterPro" id="IPR008331">
    <property type="entry name" value="Ferritin_DPS_dom"/>
</dbReference>
<evidence type="ECO:0000256" key="3">
    <source>
        <dbReference type="ARBA" id="ARBA00022723"/>
    </source>
</evidence>
<dbReference type="PANTHER" id="PTHR11431">
    <property type="entry name" value="FERRITIN"/>
    <property type="match status" value="1"/>
</dbReference>
<evidence type="ECO:0000256" key="4">
    <source>
        <dbReference type="ARBA" id="ARBA00023002"/>
    </source>
</evidence>
<dbReference type="Pfam" id="PF00210">
    <property type="entry name" value="Ferritin"/>
    <property type="match status" value="1"/>
</dbReference>
<dbReference type="GO" id="GO:0008199">
    <property type="term" value="F:ferric iron binding"/>
    <property type="evidence" value="ECO:0007669"/>
    <property type="project" value="InterPro"/>
</dbReference>
<comment type="catalytic activity">
    <reaction evidence="7">
        <text>4 Fe(2+) + O2 + 6 H2O = 4 iron(III) oxide-hydroxide + 12 H(+)</text>
        <dbReference type="Rhea" id="RHEA:11972"/>
        <dbReference type="ChEBI" id="CHEBI:15377"/>
        <dbReference type="ChEBI" id="CHEBI:15378"/>
        <dbReference type="ChEBI" id="CHEBI:15379"/>
        <dbReference type="ChEBI" id="CHEBI:29033"/>
        <dbReference type="ChEBI" id="CHEBI:78619"/>
        <dbReference type="EC" id="1.16.3.2"/>
    </reaction>
</comment>
<dbReference type="EC" id="1.16.3.2" evidence="7"/>
<dbReference type="GO" id="GO:0004322">
    <property type="term" value="F:ferroxidase activity"/>
    <property type="evidence" value="ECO:0007669"/>
    <property type="project" value="TreeGrafter"/>
</dbReference>
<evidence type="ECO:0000256" key="7">
    <source>
        <dbReference type="RuleBase" id="RU361145"/>
    </source>
</evidence>
<proteinExistence type="inferred from homology"/>
<feature type="binding site" evidence="6">
    <location>
        <position position="53"/>
    </location>
    <ligand>
        <name>Fe cation</name>
        <dbReference type="ChEBI" id="CHEBI:24875"/>
        <label>1</label>
    </ligand>
</feature>
<keyword evidence="5 6" id="KW-0408">Iron</keyword>
<evidence type="ECO:0000259" key="8">
    <source>
        <dbReference type="PROSITE" id="PS50905"/>
    </source>
</evidence>
<dbReference type="Gene3D" id="1.20.1260.10">
    <property type="match status" value="1"/>
</dbReference>
<keyword evidence="4 9" id="KW-0560">Oxidoreductase</keyword>
<dbReference type="PANTHER" id="PTHR11431:SF127">
    <property type="entry name" value="BACTERIAL NON-HEME FERRITIN"/>
    <property type="match status" value="1"/>
</dbReference>
<dbReference type="AlphaFoldDB" id="D6SQS7"/>
<dbReference type="SUPFAM" id="SSF47240">
    <property type="entry name" value="Ferritin-like"/>
    <property type="match status" value="1"/>
</dbReference>
<accession>D6SQS7</accession>
<dbReference type="InterPro" id="IPR012347">
    <property type="entry name" value="Ferritin-like"/>
</dbReference>
<feature type="binding site" evidence="6">
    <location>
        <position position="17"/>
    </location>
    <ligand>
        <name>Fe cation</name>
        <dbReference type="ChEBI" id="CHEBI:24875"/>
        <label>1</label>
    </ligand>
</feature>
<dbReference type="InterPro" id="IPR001519">
    <property type="entry name" value="Ferritin"/>
</dbReference>
<dbReference type="eggNOG" id="COG1528">
    <property type="taxonomic scope" value="Bacteria"/>
</dbReference>
<evidence type="ECO:0000256" key="5">
    <source>
        <dbReference type="ARBA" id="ARBA00023004"/>
    </source>
</evidence>
<comment type="function">
    <text evidence="7">Iron-storage protein.</text>
</comment>
<keyword evidence="7" id="KW-0963">Cytoplasm</keyword>
<keyword evidence="10" id="KW-1185">Reference proteome</keyword>
<dbReference type="OrthoDB" id="9801481at2"/>